<dbReference type="PANTHER" id="PTHR15924">
    <property type="entry name" value="CLE"/>
    <property type="match status" value="1"/>
</dbReference>
<name>A0ABM1AZM0_LIMPO</name>
<reference evidence="2" key="1">
    <citation type="submission" date="2025-08" db="UniProtKB">
        <authorList>
            <consortium name="RefSeq"/>
        </authorList>
    </citation>
    <scope>IDENTIFICATION</scope>
    <source>
        <tissue evidence="2">Muscle</tissue>
    </source>
</reference>
<keyword evidence="1" id="KW-1185">Reference proteome</keyword>
<proteinExistence type="predicted"/>
<dbReference type="InterPro" id="IPR019265">
    <property type="entry name" value="RTRAF"/>
</dbReference>
<dbReference type="RefSeq" id="XP_013771774.1">
    <property type="nucleotide sequence ID" value="XM_013916320.2"/>
</dbReference>
<evidence type="ECO:0000313" key="2">
    <source>
        <dbReference type="RefSeq" id="XP_013771774.1"/>
    </source>
</evidence>
<evidence type="ECO:0000313" key="1">
    <source>
        <dbReference type="Proteomes" id="UP000694941"/>
    </source>
</evidence>
<gene>
    <name evidence="2" type="primary">LOC106456942</name>
</gene>
<accession>A0ABM1AZM0</accession>
<sequence length="246" mass="28304">MFKRKLTALGYHNPESFNVTDENDFRNVVVWLEDQKIRFYKIEDREDLRNINNSNWESVFKQYLKHVECPFDLSDRNAVIDWLLGFSVRLEYGDSVKKYKDASAENVKKNLVNAPQVIQENPLDNLDFEDKDFKAGVSTLARLLNITEHPDHLVTLKAICTLVKNRLSVEAVSKKEKPQGKPFPLHESSLAFDTGDYVMNQAAKVLRLLYIHDLRDLQTQINEAIVAVQTITANPKTDTKLGRVGR</sequence>
<dbReference type="Proteomes" id="UP000694941">
    <property type="component" value="Unplaced"/>
</dbReference>
<dbReference type="Pfam" id="PF10036">
    <property type="entry name" value="RLL"/>
    <property type="match status" value="1"/>
</dbReference>
<dbReference type="GeneID" id="106456942"/>
<organism evidence="1 2">
    <name type="scientific">Limulus polyphemus</name>
    <name type="common">Atlantic horseshoe crab</name>
    <dbReference type="NCBI Taxonomy" id="6850"/>
    <lineage>
        <taxon>Eukaryota</taxon>
        <taxon>Metazoa</taxon>
        <taxon>Ecdysozoa</taxon>
        <taxon>Arthropoda</taxon>
        <taxon>Chelicerata</taxon>
        <taxon>Merostomata</taxon>
        <taxon>Xiphosura</taxon>
        <taxon>Limulidae</taxon>
        <taxon>Limulus</taxon>
    </lineage>
</organism>
<protein>
    <submittedName>
        <fullName evidence="2">UPF0568 protein C14orf166 homolog</fullName>
    </submittedName>
</protein>